<proteinExistence type="predicted"/>
<evidence type="ECO:0000313" key="1">
    <source>
        <dbReference type="EMBL" id="GFA95879.1"/>
    </source>
</evidence>
<dbReference type="PANTHER" id="PTHR48462">
    <property type="entry name" value="PROTEIN, PUTATIVE-RELATED"/>
    <property type="match status" value="1"/>
</dbReference>
<dbReference type="PANTHER" id="PTHR48462:SF1">
    <property type="entry name" value="PROTEIN, PUTATIVE-RELATED"/>
    <property type="match status" value="1"/>
</dbReference>
<feature type="non-terminal residue" evidence="1">
    <location>
        <position position="1"/>
    </location>
</feature>
<dbReference type="EMBL" id="BKCJ010522173">
    <property type="protein sequence ID" value="GFA95879.1"/>
    <property type="molecule type" value="Genomic_DNA"/>
</dbReference>
<protein>
    <submittedName>
        <fullName evidence="1">Putative exostosin-like protein</fullName>
    </submittedName>
</protein>
<comment type="caution">
    <text evidence="1">The sequence shown here is derived from an EMBL/GenBank/DDBJ whole genome shotgun (WGS) entry which is preliminary data.</text>
</comment>
<reference evidence="1" key="1">
    <citation type="journal article" date="2019" name="Sci. Rep.">
        <title>Draft genome of Tanacetum cinerariifolium, the natural source of mosquito coil.</title>
        <authorList>
            <person name="Yamashiro T."/>
            <person name="Shiraishi A."/>
            <person name="Satake H."/>
            <person name="Nakayama K."/>
        </authorList>
    </citation>
    <scope>NUCLEOTIDE SEQUENCE</scope>
</reference>
<dbReference type="AlphaFoldDB" id="A0A699KLS4"/>
<organism evidence="1">
    <name type="scientific">Tanacetum cinerariifolium</name>
    <name type="common">Dalmatian daisy</name>
    <name type="synonym">Chrysanthemum cinerariifolium</name>
    <dbReference type="NCBI Taxonomy" id="118510"/>
    <lineage>
        <taxon>Eukaryota</taxon>
        <taxon>Viridiplantae</taxon>
        <taxon>Streptophyta</taxon>
        <taxon>Embryophyta</taxon>
        <taxon>Tracheophyta</taxon>
        <taxon>Spermatophyta</taxon>
        <taxon>Magnoliopsida</taxon>
        <taxon>eudicotyledons</taxon>
        <taxon>Gunneridae</taxon>
        <taxon>Pentapetalae</taxon>
        <taxon>asterids</taxon>
        <taxon>campanulids</taxon>
        <taxon>Asterales</taxon>
        <taxon>Asteraceae</taxon>
        <taxon>Asteroideae</taxon>
        <taxon>Anthemideae</taxon>
        <taxon>Anthemidinae</taxon>
        <taxon>Tanacetum</taxon>
    </lineage>
</organism>
<gene>
    <name evidence="1" type="ORF">Tci_667851</name>
</gene>
<name>A0A699KLS4_TANCI</name>
<accession>A0A699KLS4</accession>
<sequence length="233" mass="25732">LTDEEIIESVIGINKDDIDEEDDESSAMEPPSQNEAIKAAITLNNFLLSYEKTTPEVLTMLRKIRDEIQEEIDFNKKQKTIERVGISAKKEAHVNFLTDLSDGRSPLRLTDVLVFSWVGGKHACVDLTGVSPLVGLRGRGFTAGQAALKAASGKVAKHEKACIENQHVFIPFTFDTFGFLAPEAVELLSRVQRVMHNNVMTPRSTNVVFKHIGFVIQKGLAAQLVARLPSTTM</sequence>